<name>A0A1X4XWV9_9BACT</name>
<evidence type="ECO:0000256" key="3">
    <source>
        <dbReference type="ARBA" id="ARBA00023274"/>
    </source>
</evidence>
<reference evidence="5 6" key="1">
    <citation type="journal article" date="2017" name="Front. Microbiol.">
        <title>Genome Sequence of Desulfurella amilsii Strain TR1 and Comparative Genomics of Desulfurellaceae Family.</title>
        <authorList>
            <person name="Florentino A.P."/>
            <person name="Stams A.J."/>
            <person name="Sanchez-Andrea I."/>
        </authorList>
    </citation>
    <scope>NUCLEOTIDE SEQUENCE [LARGE SCALE GENOMIC DNA]</scope>
    <source>
        <strain evidence="5 6">TR1</strain>
    </source>
</reference>
<dbReference type="OrthoDB" id="9793353at2"/>
<evidence type="ECO:0000313" key="6">
    <source>
        <dbReference type="Proteomes" id="UP000194141"/>
    </source>
</evidence>
<proteinExistence type="inferred from homology"/>
<dbReference type="Proteomes" id="UP000194141">
    <property type="component" value="Unassembled WGS sequence"/>
</dbReference>
<dbReference type="Pfam" id="PF00276">
    <property type="entry name" value="Ribosomal_L23"/>
    <property type="match status" value="1"/>
</dbReference>
<accession>A0A1X4XWV9</accession>
<dbReference type="GO" id="GO:0006412">
    <property type="term" value="P:translation"/>
    <property type="evidence" value="ECO:0007669"/>
    <property type="project" value="UniProtKB-UniRule"/>
</dbReference>
<keyword evidence="4" id="KW-0699">rRNA-binding</keyword>
<dbReference type="InterPro" id="IPR012677">
    <property type="entry name" value="Nucleotide-bd_a/b_plait_sf"/>
</dbReference>
<dbReference type="GO" id="GO:0019843">
    <property type="term" value="F:rRNA binding"/>
    <property type="evidence" value="ECO:0007669"/>
    <property type="project" value="UniProtKB-UniRule"/>
</dbReference>
<sequence>MDKWSIIQGRVVSEKALMMQEFNKYEFYVPVNATKPEIKKSIESIFNVKVNDVNVLNSKGKLKVFRSIIGKKNSKKKCVVTLKKGYNINL</sequence>
<comment type="function">
    <text evidence="4">One of the early assembly proteins it binds 23S rRNA. One of the proteins that surrounds the polypeptide exit tunnel on the outside of the ribosome. Forms the main docking site for trigger factor binding to the ribosome.</text>
</comment>
<keyword evidence="4" id="KW-0694">RNA-binding</keyword>
<dbReference type="SUPFAM" id="SSF54189">
    <property type="entry name" value="Ribosomal proteins S24e, L23 and L15e"/>
    <property type="match status" value="1"/>
</dbReference>
<dbReference type="AlphaFoldDB" id="A0A1X4XWV9"/>
<dbReference type="RefSeq" id="WP_086034269.1">
    <property type="nucleotide sequence ID" value="NZ_MDSU01000018.1"/>
</dbReference>
<keyword evidence="6" id="KW-1185">Reference proteome</keyword>
<evidence type="ECO:0000256" key="4">
    <source>
        <dbReference type="HAMAP-Rule" id="MF_01369"/>
    </source>
</evidence>
<dbReference type="GO" id="GO:0005840">
    <property type="term" value="C:ribosome"/>
    <property type="evidence" value="ECO:0007669"/>
    <property type="project" value="UniProtKB-KW"/>
</dbReference>
<dbReference type="STRING" id="1562698.DESAMIL20_1574"/>
<dbReference type="NCBIfam" id="NF004363">
    <property type="entry name" value="PRK05738.2-4"/>
    <property type="match status" value="1"/>
</dbReference>
<evidence type="ECO:0000313" key="5">
    <source>
        <dbReference type="EMBL" id="OSS42021.1"/>
    </source>
</evidence>
<dbReference type="EMBL" id="MDSU01000018">
    <property type="protein sequence ID" value="OSS42021.1"/>
    <property type="molecule type" value="Genomic_DNA"/>
</dbReference>
<keyword evidence="2 4" id="KW-0689">Ribosomal protein</keyword>
<dbReference type="InterPro" id="IPR013025">
    <property type="entry name" value="Ribosomal_uL23-like"/>
</dbReference>
<dbReference type="GO" id="GO:1990904">
    <property type="term" value="C:ribonucleoprotein complex"/>
    <property type="evidence" value="ECO:0007669"/>
    <property type="project" value="UniProtKB-KW"/>
</dbReference>
<organism evidence="5 6">
    <name type="scientific">Desulfurella amilsii</name>
    <dbReference type="NCBI Taxonomy" id="1562698"/>
    <lineage>
        <taxon>Bacteria</taxon>
        <taxon>Pseudomonadati</taxon>
        <taxon>Campylobacterota</taxon>
        <taxon>Desulfurellia</taxon>
        <taxon>Desulfurellales</taxon>
        <taxon>Desulfurellaceae</taxon>
        <taxon>Desulfurella</taxon>
    </lineage>
</organism>
<dbReference type="GO" id="GO:0003735">
    <property type="term" value="F:structural constituent of ribosome"/>
    <property type="evidence" value="ECO:0007669"/>
    <property type="project" value="InterPro"/>
</dbReference>
<evidence type="ECO:0000256" key="1">
    <source>
        <dbReference type="ARBA" id="ARBA00006700"/>
    </source>
</evidence>
<protein>
    <recommendedName>
        <fullName evidence="4">Large ribosomal subunit protein uL23</fullName>
    </recommendedName>
</protein>
<comment type="subunit">
    <text evidence="4">Part of the 50S ribosomal subunit. Contacts protein L29, and trigger factor when it is bound to the ribosome.</text>
</comment>
<keyword evidence="3 4" id="KW-0687">Ribonucleoprotein</keyword>
<dbReference type="InterPro" id="IPR012678">
    <property type="entry name" value="Ribosomal_uL23/eL15/eS24_sf"/>
</dbReference>
<comment type="similarity">
    <text evidence="1 4">Belongs to the universal ribosomal protein uL23 family.</text>
</comment>
<dbReference type="HAMAP" id="MF_01369_B">
    <property type="entry name" value="Ribosomal_uL23_B"/>
    <property type="match status" value="1"/>
</dbReference>
<dbReference type="Gene3D" id="3.30.70.330">
    <property type="match status" value="1"/>
</dbReference>
<comment type="caution">
    <text evidence="5">The sequence shown here is derived from an EMBL/GenBank/DDBJ whole genome shotgun (WGS) entry which is preliminary data.</text>
</comment>
<gene>
    <name evidence="4" type="primary">rplW</name>
    <name evidence="5" type="ORF">DESAMIL20_1574</name>
</gene>
<evidence type="ECO:0000256" key="2">
    <source>
        <dbReference type="ARBA" id="ARBA00022980"/>
    </source>
</evidence>